<feature type="region of interest" description="Disordered" evidence="1">
    <location>
        <begin position="54"/>
        <end position="77"/>
    </location>
</feature>
<evidence type="ECO:0000256" key="1">
    <source>
        <dbReference type="SAM" id="MobiDB-lite"/>
    </source>
</evidence>
<dbReference type="EMBL" id="JASCTH010000040">
    <property type="protein sequence ID" value="MDI6105034.1"/>
    <property type="molecule type" value="Genomic_DNA"/>
</dbReference>
<reference evidence="2 3" key="1">
    <citation type="submission" date="2023-05" db="EMBL/GenBank/DDBJ databases">
        <title>Actinoplanes sp. NEAU-A12 genome sequencing.</title>
        <authorList>
            <person name="Wang Z.-S."/>
        </authorList>
    </citation>
    <scope>NUCLEOTIDE SEQUENCE [LARGE SCALE GENOMIC DNA]</scope>
    <source>
        <strain evidence="2 3">NEAU-A12</strain>
    </source>
</reference>
<dbReference type="RefSeq" id="WP_282766499.1">
    <property type="nucleotide sequence ID" value="NZ_JASCTH010000040.1"/>
</dbReference>
<sequence>MTELDRDRPRDPTAVLDRILHQGPLRLPMTLHHGETIALYRNLGIRMPGWYPAAATPSALGEAGPREAPQPRRPRFG</sequence>
<evidence type="ECO:0000313" key="2">
    <source>
        <dbReference type="EMBL" id="MDI6105034.1"/>
    </source>
</evidence>
<comment type="caution">
    <text evidence="2">The sequence shown here is derived from an EMBL/GenBank/DDBJ whole genome shotgun (WGS) entry which is preliminary data.</text>
</comment>
<name>A0ABT6WZD4_9ACTN</name>
<accession>A0ABT6WZD4</accession>
<keyword evidence="3" id="KW-1185">Reference proteome</keyword>
<organism evidence="2 3">
    <name type="scientific">Actinoplanes sandaracinus</name>
    <dbReference type="NCBI Taxonomy" id="3045177"/>
    <lineage>
        <taxon>Bacteria</taxon>
        <taxon>Bacillati</taxon>
        <taxon>Actinomycetota</taxon>
        <taxon>Actinomycetes</taxon>
        <taxon>Micromonosporales</taxon>
        <taxon>Micromonosporaceae</taxon>
        <taxon>Actinoplanes</taxon>
    </lineage>
</organism>
<proteinExistence type="predicted"/>
<gene>
    <name evidence="2" type="ORF">QLQ12_41260</name>
</gene>
<protein>
    <submittedName>
        <fullName evidence="2">Uncharacterized protein</fullName>
    </submittedName>
</protein>
<dbReference type="Proteomes" id="UP001241758">
    <property type="component" value="Unassembled WGS sequence"/>
</dbReference>
<evidence type="ECO:0000313" key="3">
    <source>
        <dbReference type="Proteomes" id="UP001241758"/>
    </source>
</evidence>